<keyword evidence="5" id="KW-0315">Glutamine amidotransferase</keyword>
<dbReference type="AlphaFoldDB" id="A0A418PNN3"/>
<evidence type="ECO:0000256" key="2">
    <source>
        <dbReference type="ARBA" id="ARBA00023239"/>
    </source>
</evidence>
<comment type="caution">
    <text evidence="5">The sequence shown here is derived from an EMBL/GenBank/DDBJ whole genome shotgun (WGS) entry which is preliminary data.</text>
</comment>
<dbReference type="InterPro" id="IPR029062">
    <property type="entry name" value="Class_I_gatase-like"/>
</dbReference>
<protein>
    <submittedName>
        <fullName evidence="5">Type 1 glutamine amidotransferase domain-containing protein</fullName>
    </submittedName>
</protein>
<dbReference type="PANTHER" id="PTHR48094">
    <property type="entry name" value="PROTEIN/NUCLEIC ACID DEGLYCASE DJ-1-RELATED"/>
    <property type="match status" value="1"/>
</dbReference>
<dbReference type="InterPro" id="IPR002818">
    <property type="entry name" value="DJ-1/PfpI"/>
</dbReference>
<dbReference type="Pfam" id="PF01965">
    <property type="entry name" value="DJ-1_PfpI"/>
    <property type="match status" value="1"/>
</dbReference>
<dbReference type="SUPFAM" id="SSF52317">
    <property type="entry name" value="Class I glutamine amidotransferase-like"/>
    <property type="match status" value="1"/>
</dbReference>
<reference evidence="5 6" key="1">
    <citation type="submission" date="2018-09" db="EMBL/GenBank/DDBJ databases">
        <authorList>
            <person name="Wang X."/>
            <person name="Du Z."/>
        </authorList>
    </citation>
    <scope>NUCLEOTIDE SEQUENCE [LARGE SCALE GENOMIC DNA]</scope>
    <source>
        <strain evidence="5 6">N3</strain>
    </source>
</reference>
<dbReference type="GO" id="GO:0005737">
    <property type="term" value="C:cytoplasm"/>
    <property type="evidence" value="ECO:0007669"/>
    <property type="project" value="TreeGrafter"/>
</dbReference>
<evidence type="ECO:0000313" key="5">
    <source>
        <dbReference type="EMBL" id="RIW13363.1"/>
    </source>
</evidence>
<dbReference type="PANTHER" id="PTHR48094:SF11">
    <property type="entry name" value="GLUTATHIONE-INDEPENDENT GLYOXALASE HSP31-RELATED"/>
    <property type="match status" value="1"/>
</dbReference>
<evidence type="ECO:0000256" key="3">
    <source>
        <dbReference type="ARBA" id="ARBA00038493"/>
    </source>
</evidence>
<dbReference type="Proteomes" id="UP000283522">
    <property type="component" value="Unassembled WGS sequence"/>
</dbReference>
<organism evidence="5 6">
    <name type="scientific">Algoriphagus lacus</name>
    <dbReference type="NCBI Taxonomy" id="2056311"/>
    <lineage>
        <taxon>Bacteria</taxon>
        <taxon>Pseudomonadati</taxon>
        <taxon>Bacteroidota</taxon>
        <taxon>Cytophagia</taxon>
        <taxon>Cytophagales</taxon>
        <taxon>Cyclobacteriaceae</taxon>
        <taxon>Algoriphagus</taxon>
    </lineage>
</organism>
<dbReference type="RefSeq" id="WP_119478949.1">
    <property type="nucleotide sequence ID" value="NZ_QXML01000009.1"/>
</dbReference>
<dbReference type="GO" id="GO:0019243">
    <property type="term" value="P:methylglyoxal catabolic process to D-lactate via S-lactoyl-glutathione"/>
    <property type="evidence" value="ECO:0007669"/>
    <property type="project" value="TreeGrafter"/>
</dbReference>
<dbReference type="GO" id="GO:0016740">
    <property type="term" value="F:transferase activity"/>
    <property type="evidence" value="ECO:0007669"/>
    <property type="project" value="UniProtKB-KW"/>
</dbReference>
<keyword evidence="2" id="KW-0456">Lyase</keyword>
<proteinExistence type="inferred from homology"/>
<evidence type="ECO:0000256" key="1">
    <source>
        <dbReference type="ARBA" id="ARBA00023016"/>
    </source>
</evidence>
<dbReference type="EMBL" id="QXML01000009">
    <property type="protein sequence ID" value="RIW13363.1"/>
    <property type="molecule type" value="Genomic_DNA"/>
</dbReference>
<evidence type="ECO:0000259" key="4">
    <source>
        <dbReference type="Pfam" id="PF01965"/>
    </source>
</evidence>
<dbReference type="GO" id="GO:0019172">
    <property type="term" value="F:glyoxalase III activity"/>
    <property type="evidence" value="ECO:0007669"/>
    <property type="project" value="TreeGrafter"/>
</dbReference>
<accession>A0A418PNN3</accession>
<name>A0A418PNN3_9BACT</name>
<dbReference type="Gene3D" id="3.40.50.880">
    <property type="match status" value="1"/>
</dbReference>
<sequence>MKKILILILLALLTLDGYGQKLNNEKLRILLVVSSYGKDGGESRPGFELDELSQAYWILKDNNVSIDLASPKGGKVTPDEFNPKKPYNLRFLEDKEAMGLLENTRSTAELVQKSYDGIFVIGGKGAMFDLPVDPSLQDLIAKTFKESGKIGAVCHGAAAFVNIKVDDKYIIADQKLTGYCNSEEEKFGKKWVGEFQFLLENKLLERGAVYEKGFDMLPFAVTDTHFVTGQNPYSTSLVVEDFLKSLGVEVAARDEYFDVKSMFLVRRALNGEYEWVKNEISKNQSAYDLELIAVYGYYELLHSMENKEVIKRGLSVIELVSPYFFNEHLAMETAKAYLKVEEKAKAKLILQELIYKGLLTDKAEEILNGIN</sequence>
<keyword evidence="1" id="KW-0346">Stress response</keyword>
<evidence type="ECO:0000313" key="6">
    <source>
        <dbReference type="Proteomes" id="UP000283522"/>
    </source>
</evidence>
<dbReference type="OrthoDB" id="9792284at2"/>
<dbReference type="InterPro" id="IPR050325">
    <property type="entry name" value="Prot/Nucl_acid_deglycase"/>
</dbReference>
<comment type="similarity">
    <text evidence="3">Belongs to the peptidase C56 family. HSP31-like subfamily.</text>
</comment>
<feature type="domain" description="DJ-1/PfpI" evidence="4">
    <location>
        <begin position="46"/>
        <end position="233"/>
    </location>
</feature>
<gene>
    <name evidence="5" type="ORF">D0X99_16440</name>
</gene>
<dbReference type="CDD" id="cd03141">
    <property type="entry name" value="GATase1_Hsp31_like"/>
    <property type="match status" value="1"/>
</dbReference>
<keyword evidence="6" id="KW-1185">Reference proteome</keyword>
<keyword evidence="5" id="KW-0808">Transferase</keyword>